<comment type="caution">
    <text evidence="1">The sequence shown here is derived from an EMBL/GenBank/DDBJ whole genome shotgun (WGS) entry which is preliminary data.</text>
</comment>
<dbReference type="Proteomes" id="UP001064048">
    <property type="component" value="Chromosome 26"/>
</dbReference>
<keyword evidence="2" id="KW-1185">Reference proteome</keyword>
<protein>
    <submittedName>
        <fullName evidence="1">Uncharacterized protein</fullName>
    </submittedName>
</protein>
<evidence type="ECO:0000313" key="1">
    <source>
        <dbReference type="EMBL" id="KAI8426712.1"/>
    </source>
</evidence>
<organism evidence="1 2">
    <name type="scientific">Choristoneura fumiferana</name>
    <name type="common">Spruce budworm moth</name>
    <name type="synonym">Archips fumiferana</name>
    <dbReference type="NCBI Taxonomy" id="7141"/>
    <lineage>
        <taxon>Eukaryota</taxon>
        <taxon>Metazoa</taxon>
        <taxon>Ecdysozoa</taxon>
        <taxon>Arthropoda</taxon>
        <taxon>Hexapoda</taxon>
        <taxon>Insecta</taxon>
        <taxon>Pterygota</taxon>
        <taxon>Neoptera</taxon>
        <taxon>Endopterygota</taxon>
        <taxon>Lepidoptera</taxon>
        <taxon>Glossata</taxon>
        <taxon>Ditrysia</taxon>
        <taxon>Tortricoidea</taxon>
        <taxon>Tortricidae</taxon>
        <taxon>Tortricinae</taxon>
        <taxon>Choristoneura</taxon>
    </lineage>
</organism>
<name>A0ACC0JRB6_CHOFU</name>
<proteinExistence type="predicted"/>
<reference evidence="1 2" key="1">
    <citation type="journal article" date="2022" name="Genome Biol. Evol.">
        <title>The Spruce Budworm Genome: Reconstructing the Evolutionary History of Antifreeze Proteins.</title>
        <authorList>
            <person name="Beliveau C."/>
            <person name="Gagne P."/>
            <person name="Picq S."/>
            <person name="Vernygora O."/>
            <person name="Keeling C.I."/>
            <person name="Pinkney K."/>
            <person name="Doucet D."/>
            <person name="Wen F."/>
            <person name="Johnston J.S."/>
            <person name="Maaroufi H."/>
            <person name="Boyle B."/>
            <person name="Laroche J."/>
            <person name="Dewar K."/>
            <person name="Juretic N."/>
            <person name="Blackburn G."/>
            <person name="Nisole A."/>
            <person name="Brunet B."/>
            <person name="Brandao M."/>
            <person name="Lumley L."/>
            <person name="Duan J."/>
            <person name="Quan G."/>
            <person name="Lucarotti C.J."/>
            <person name="Roe A.D."/>
            <person name="Sperling F.A.H."/>
            <person name="Levesque R.C."/>
            <person name="Cusson M."/>
        </authorList>
    </citation>
    <scope>NUCLEOTIDE SEQUENCE [LARGE SCALE GENOMIC DNA]</scope>
    <source>
        <strain evidence="1">Glfc:IPQL:Cfum</strain>
    </source>
</reference>
<accession>A0ACC0JRB6</accession>
<dbReference type="EMBL" id="CM046126">
    <property type="protein sequence ID" value="KAI8426712.1"/>
    <property type="molecule type" value="Genomic_DNA"/>
</dbReference>
<gene>
    <name evidence="1" type="ORF">MSG28_014418</name>
</gene>
<evidence type="ECO:0000313" key="2">
    <source>
        <dbReference type="Proteomes" id="UP001064048"/>
    </source>
</evidence>
<sequence>MTQIGKFLENNDIISEAQHGFRRGRSTATALAEFTDYINECLDSRKQVVTVFIDFKKAFDTLEHEQLIQAMHEWLRACLARRSLRTVVRGAAGARADVVYGVPLARFTAPTGGCVLPEYPPHGIYTVHNKAVAAPGQVYDSAILMVTCDPGYGVVGSNFTYCFGRNVWQQPMPQCTQLIFRVTQPYTMLPVVRLTNQTTVCVVLEGKYETARLVAFKTNNSLYSKLCNHKEKVDKGTRSGVYKLTCNDCSKVYVGQTGRSFNARFKEHVSAYRNEHPDKSNFAKHLLELNHSLSDSDSLRTQTVLDSYRLKNPALRPKLLGAFYGEEKVGRVRHLPGVCLKQLLESWESWERHAFSLPLGSAGYLGFCRLTPHPSINYYCKITGDGVVSGTRACHELEPHGTEVVPECNRPVYYSSSVLLNMRCVDGTWDHVAVCQPDCGTPTAVGQPLVFNGTRTKRGELPWHAGVYDKTFTPFMQICGGSLISTRVVISGNSVITDNNNRSNWRSTGETYVQQWTSCG</sequence>